<dbReference type="SUPFAM" id="SSF50494">
    <property type="entry name" value="Trypsin-like serine proteases"/>
    <property type="match status" value="1"/>
</dbReference>
<dbReference type="RefSeq" id="WP_173274012.1">
    <property type="nucleotide sequence ID" value="NZ_JABMKV010000005.1"/>
</dbReference>
<dbReference type="InterPro" id="IPR001940">
    <property type="entry name" value="Peptidase_S1C"/>
</dbReference>
<gene>
    <name evidence="3" type="ORF">HQN85_15620</name>
</gene>
<dbReference type="PANTHER" id="PTHR43343:SF3">
    <property type="entry name" value="PROTEASE DO-LIKE 8, CHLOROPLASTIC"/>
    <property type="match status" value="1"/>
</dbReference>
<organism evidence="3 4">
    <name type="scientific">Pedobacter boryungensis</name>
    <dbReference type="NCBI Taxonomy" id="869962"/>
    <lineage>
        <taxon>Bacteria</taxon>
        <taxon>Pseudomonadati</taxon>
        <taxon>Bacteroidota</taxon>
        <taxon>Sphingobacteriia</taxon>
        <taxon>Sphingobacteriales</taxon>
        <taxon>Sphingobacteriaceae</taxon>
        <taxon>Pedobacter</taxon>
    </lineage>
</organism>
<dbReference type="Gene3D" id="2.40.10.120">
    <property type="match status" value="1"/>
</dbReference>
<evidence type="ECO:0000256" key="2">
    <source>
        <dbReference type="ARBA" id="ARBA00022801"/>
    </source>
</evidence>
<evidence type="ECO:0000313" key="4">
    <source>
        <dbReference type="Proteomes" id="UP000762110"/>
    </source>
</evidence>
<dbReference type="Proteomes" id="UP000762110">
    <property type="component" value="Unassembled WGS sequence"/>
</dbReference>
<protein>
    <submittedName>
        <fullName evidence="3">Trypsin-like peptidase domain-containing protein</fullName>
    </submittedName>
</protein>
<dbReference type="Pfam" id="PF13365">
    <property type="entry name" value="Trypsin_2"/>
    <property type="match status" value="1"/>
</dbReference>
<dbReference type="InterPro" id="IPR009003">
    <property type="entry name" value="Peptidase_S1_PA"/>
</dbReference>
<reference evidence="3 4" key="1">
    <citation type="submission" date="2020-05" db="EMBL/GenBank/DDBJ databases">
        <title>Description of Pedobacter foliorum sp. nov.</title>
        <authorList>
            <person name="Qi S."/>
            <person name="Carlier A."/>
            <person name="Cnockaert M."/>
            <person name="Vandamme P."/>
        </authorList>
    </citation>
    <scope>NUCLEOTIDE SEQUENCE [LARGE SCALE GENOMIC DNA]</scope>
    <source>
        <strain evidence="3 4">LMG 31300</strain>
    </source>
</reference>
<dbReference type="EMBL" id="JABMKV010000005">
    <property type="protein sequence ID" value="NQX33166.1"/>
    <property type="molecule type" value="Genomic_DNA"/>
</dbReference>
<name>A0ABX2DGD1_9SPHI</name>
<dbReference type="PANTHER" id="PTHR43343">
    <property type="entry name" value="PEPTIDASE S12"/>
    <property type="match status" value="1"/>
</dbReference>
<proteinExistence type="predicted"/>
<dbReference type="PRINTS" id="PR00834">
    <property type="entry name" value="PROTEASES2C"/>
</dbReference>
<dbReference type="InterPro" id="IPR051201">
    <property type="entry name" value="Chloro_Bact_Ser_Proteases"/>
</dbReference>
<dbReference type="Gene3D" id="3.30.1460.10">
    <property type="match status" value="1"/>
</dbReference>
<sequence length="360" mass="39490">MNFSIIESLVFKVNTAKGSGTCFFLNEQQIFVTNFHVVNGCHAVSVENNKQERLMAEVILADPGADLALLKVSTPIVAPDLLFNTEPLFNTQKVSVAGYPYGMPYCITQGIISSVNQVLSSQNFIQIDAAINPGNSGGPVLDEQGKLIGIVASKFTEADNMGFAIPVARLEELIGVLKITNHQSYAIKCNSCDTVIVNRSHYCPSCGAGLEESWFDEYELSFVGRFCEDALAKAGINPVLMRAGHEYWVGHSGSAELRIFISGNYIYATSPLNKMPKQNTEAILSYLLSNPLKQYQLGLSDNMIYISYRFPLGGIHNEKLYETMLNDLAGLATKADEMDDYLQQTFGCEKAVYAKNVVIG</sequence>
<comment type="caution">
    <text evidence="3">The sequence shown here is derived from an EMBL/GenBank/DDBJ whole genome shotgun (WGS) entry which is preliminary data.</text>
</comment>
<accession>A0ABX2DGD1</accession>
<evidence type="ECO:0000256" key="1">
    <source>
        <dbReference type="ARBA" id="ARBA00022670"/>
    </source>
</evidence>
<keyword evidence="4" id="KW-1185">Reference proteome</keyword>
<evidence type="ECO:0000313" key="3">
    <source>
        <dbReference type="EMBL" id="NQX33166.1"/>
    </source>
</evidence>
<keyword evidence="1" id="KW-0645">Protease</keyword>
<dbReference type="SUPFAM" id="SSF69635">
    <property type="entry name" value="Type III secretory system chaperone-like"/>
    <property type="match status" value="1"/>
</dbReference>
<keyword evidence="2" id="KW-0378">Hydrolase</keyword>